<dbReference type="SUPFAM" id="SSF55486">
    <property type="entry name" value="Metalloproteases ('zincins'), catalytic domain"/>
    <property type="match status" value="1"/>
</dbReference>
<organism evidence="1 2">
    <name type="scientific">Rhodohalobacter barkolensis</name>
    <dbReference type="NCBI Taxonomy" id="2053187"/>
    <lineage>
        <taxon>Bacteria</taxon>
        <taxon>Pseudomonadati</taxon>
        <taxon>Balneolota</taxon>
        <taxon>Balneolia</taxon>
        <taxon>Balneolales</taxon>
        <taxon>Balneolaceae</taxon>
        <taxon>Rhodohalobacter</taxon>
    </lineage>
</organism>
<protein>
    <recommendedName>
        <fullName evidence="3">Peptidase M10 metallopeptidase domain-containing protein</fullName>
    </recommendedName>
</protein>
<dbReference type="AlphaFoldDB" id="A0A2N0VEK9"/>
<dbReference type="Proteomes" id="UP000233398">
    <property type="component" value="Unassembled WGS sequence"/>
</dbReference>
<keyword evidence="2" id="KW-1185">Reference proteome</keyword>
<evidence type="ECO:0008006" key="3">
    <source>
        <dbReference type="Google" id="ProtNLM"/>
    </source>
</evidence>
<accession>A0A2N0VEK9</accession>
<dbReference type="EMBL" id="PISP01000006">
    <property type="protein sequence ID" value="PKD42623.1"/>
    <property type="molecule type" value="Genomic_DNA"/>
</dbReference>
<proteinExistence type="predicted"/>
<dbReference type="OrthoDB" id="905690at2"/>
<dbReference type="GO" id="GO:0008237">
    <property type="term" value="F:metallopeptidase activity"/>
    <property type="evidence" value="ECO:0007669"/>
    <property type="project" value="InterPro"/>
</dbReference>
<evidence type="ECO:0000313" key="2">
    <source>
        <dbReference type="Proteomes" id="UP000233398"/>
    </source>
</evidence>
<dbReference type="PROSITE" id="PS51257">
    <property type="entry name" value="PROKAR_LIPOPROTEIN"/>
    <property type="match status" value="1"/>
</dbReference>
<comment type="caution">
    <text evidence="1">The sequence shown here is derived from an EMBL/GenBank/DDBJ whole genome shotgun (WGS) entry which is preliminary data.</text>
</comment>
<gene>
    <name evidence="1" type="ORF">CWD77_14540</name>
</gene>
<dbReference type="Gene3D" id="3.40.390.10">
    <property type="entry name" value="Collagenase (Catalytic Domain)"/>
    <property type="match status" value="1"/>
</dbReference>
<dbReference type="InterPro" id="IPR024079">
    <property type="entry name" value="MetalloPept_cat_dom_sf"/>
</dbReference>
<dbReference type="RefSeq" id="WP_101074320.1">
    <property type="nucleotide sequence ID" value="NZ_PISP01000006.1"/>
</dbReference>
<evidence type="ECO:0000313" key="1">
    <source>
        <dbReference type="EMBL" id="PKD42623.1"/>
    </source>
</evidence>
<sequence>MITYLNKTYLIIAVTAFIFISCSEQSSINSIEEESKEGTVLSFTEGELPDQKNQEHTGGVEEAVYSEHLAQINQDLADRGVTEYELVMAETITMSVDGEFQSGQTIFANDRTLRLAAQWVPGDERRNADGNKLTHMVFSPFATANGSIDAEPHIDSSFDTWNNLMSNSGPEIEKVADTGENPSAILSIRGSAGNPFVADIVTLGFLPGPIFDAVLGPGASNSVLGVAFTFNWTDTNEVALKEVWYNDSFAWATDGRAGAVDIETVALHENGHALGMGHFGKLSITNSNGKLHVSPRAVMNASYLGPVRTPLGTDRASYNSIYGKWPKN</sequence>
<reference evidence="1 2" key="1">
    <citation type="submission" date="2017-11" db="EMBL/GenBank/DDBJ databases">
        <title>Rhodohalobacter 15182 sp. nov., isolated from a salt lake.</title>
        <authorList>
            <person name="Han S."/>
        </authorList>
    </citation>
    <scope>NUCLEOTIDE SEQUENCE [LARGE SCALE GENOMIC DNA]</scope>
    <source>
        <strain evidence="1 2">15182</strain>
    </source>
</reference>
<name>A0A2N0VEK9_9BACT</name>